<name>A0ABU9UD68_9SPIR</name>
<proteinExistence type="predicted"/>
<comment type="caution">
    <text evidence="1">The sequence shown here is derived from an EMBL/GenBank/DDBJ whole genome shotgun (WGS) entry which is preliminary data.</text>
</comment>
<evidence type="ECO:0000313" key="2">
    <source>
        <dbReference type="Proteomes" id="UP001466331"/>
    </source>
</evidence>
<organism evidence="1 2">
    <name type="scientific">Rarispira pelagica</name>
    <dbReference type="NCBI Taxonomy" id="3141764"/>
    <lineage>
        <taxon>Bacteria</taxon>
        <taxon>Pseudomonadati</taxon>
        <taxon>Spirochaetota</taxon>
        <taxon>Spirochaetia</taxon>
        <taxon>Winmispirales</taxon>
        <taxon>Winmispiraceae</taxon>
        <taxon>Rarispira</taxon>
    </lineage>
</organism>
<reference evidence="1 2" key="1">
    <citation type="submission" date="2024-03" db="EMBL/GenBank/DDBJ databases">
        <title>Ignisphaera cupida sp. nov., a hyperthermophilic hydrolytic archaeon from a hot spring of Kamchatka, and proposal of Ignisphaeraceae fam. nov.</title>
        <authorList>
            <person name="Podosokorskaya O.A."/>
            <person name="Elcheninov A.G."/>
            <person name="Maltseva A.I."/>
            <person name="Zayulina K.S."/>
            <person name="Novikov A."/>
            <person name="Merkel A.Y."/>
        </authorList>
    </citation>
    <scope>NUCLEOTIDE SEQUENCE [LARGE SCALE GENOMIC DNA]</scope>
    <source>
        <strain evidence="1 2">38H-sp</strain>
    </source>
</reference>
<sequence length="95" mass="11794">MQIVFFKKINQTSYYYQIHDRQGHLFTMYSFTASWWQNNGKAREKYYTFKTRKERDRTLRQILQKKQKDGYKILYHYFRDAKEIAVSSMIKKMSI</sequence>
<keyword evidence="2" id="KW-1185">Reference proteome</keyword>
<dbReference type="RefSeq" id="WP_420070055.1">
    <property type="nucleotide sequence ID" value="NZ_JBCHKQ010000004.1"/>
</dbReference>
<evidence type="ECO:0008006" key="3">
    <source>
        <dbReference type="Google" id="ProtNLM"/>
    </source>
</evidence>
<accession>A0ABU9UD68</accession>
<dbReference type="EMBL" id="JBCHKQ010000004">
    <property type="protein sequence ID" value="MEM5948604.1"/>
    <property type="molecule type" value="Genomic_DNA"/>
</dbReference>
<protein>
    <recommendedName>
        <fullName evidence="3">WGR domain-containing protein</fullName>
    </recommendedName>
</protein>
<evidence type="ECO:0000313" key="1">
    <source>
        <dbReference type="EMBL" id="MEM5948604.1"/>
    </source>
</evidence>
<gene>
    <name evidence="1" type="ORF">WKV44_08610</name>
</gene>
<dbReference type="Proteomes" id="UP001466331">
    <property type="component" value="Unassembled WGS sequence"/>
</dbReference>